<evidence type="ECO:0000313" key="1">
    <source>
        <dbReference type="EMBL" id="OTW50904.1"/>
    </source>
</evidence>
<accession>A0A242WAT2</accession>
<dbReference type="EMBL" id="NFCF01000063">
    <property type="protein sequence ID" value="OTW50904.1"/>
    <property type="molecule type" value="Genomic_DNA"/>
</dbReference>
<protein>
    <submittedName>
        <fullName evidence="1">Uncharacterized protein</fullName>
    </submittedName>
</protein>
<comment type="caution">
    <text evidence="1">The sequence shown here is derived from an EMBL/GenBank/DDBJ whole genome shotgun (WGS) entry which is preliminary data.</text>
</comment>
<organism evidence="1 2">
    <name type="scientific">Bacillus thuringiensis serovar mexicanensis</name>
    <dbReference type="NCBI Taxonomy" id="180868"/>
    <lineage>
        <taxon>Bacteria</taxon>
        <taxon>Bacillati</taxon>
        <taxon>Bacillota</taxon>
        <taxon>Bacilli</taxon>
        <taxon>Bacillales</taxon>
        <taxon>Bacillaceae</taxon>
        <taxon>Bacillus</taxon>
        <taxon>Bacillus cereus group</taxon>
    </lineage>
</organism>
<reference evidence="1 2" key="1">
    <citation type="submission" date="2016-10" db="EMBL/GenBank/DDBJ databases">
        <title>Comparative genomics of Bacillus thuringiensis reveals a path to pathogens against multiple invertebrate hosts.</title>
        <authorList>
            <person name="Zheng J."/>
            <person name="Gao Q."/>
            <person name="Liu H."/>
            <person name="Peng D."/>
            <person name="Ruan L."/>
            <person name="Sun M."/>
        </authorList>
    </citation>
    <scope>NUCLEOTIDE SEQUENCE [LARGE SCALE GENOMIC DNA]</scope>
    <source>
        <strain evidence="1">BGSC 4AC1</strain>
    </source>
</reference>
<proteinExistence type="predicted"/>
<dbReference type="RefSeq" id="WP_000446331.1">
    <property type="nucleotide sequence ID" value="NZ_NFCF01000063.1"/>
</dbReference>
<evidence type="ECO:0000313" key="2">
    <source>
        <dbReference type="Proteomes" id="UP000195152"/>
    </source>
</evidence>
<dbReference type="Proteomes" id="UP000195152">
    <property type="component" value="Unassembled WGS sequence"/>
</dbReference>
<dbReference type="AlphaFoldDB" id="A0A242WAT2"/>
<name>A0A242WAT2_BACTU</name>
<gene>
    <name evidence="1" type="ORF">BK699_10190</name>
</gene>
<sequence length="86" mass="10108">MESTNQGSFDCCHLWYKCNYGKKGCEWGKTRPEKPEACSCFKRNHKKEKIENNVEGYLEVEAKQKIEEEVVKEDITLNEETQLSLF</sequence>